<dbReference type="InterPro" id="IPR041700">
    <property type="entry name" value="OMP_b-brl_3"/>
</dbReference>
<keyword evidence="1" id="KW-0732">Signal</keyword>
<organism evidence="3 4">
    <name type="scientific">Pontibacter ummariensis</name>
    <dbReference type="NCBI Taxonomy" id="1610492"/>
    <lineage>
        <taxon>Bacteria</taxon>
        <taxon>Pseudomonadati</taxon>
        <taxon>Bacteroidota</taxon>
        <taxon>Cytophagia</taxon>
        <taxon>Cytophagales</taxon>
        <taxon>Hymenobacteraceae</taxon>
        <taxon>Pontibacter</taxon>
    </lineage>
</organism>
<evidence type="ECO:0000313" key="4">
    <source>
        <dbReference type="Proteomes" id="UP000198432"/>
    </source>
</evidence>
<gene>
    <name evidence="3" type="ORF">SAMN06296052_10975</name>
</gene>
<dbReference type="Gene3D" id="2.60.40.1120">
    <property type="entry name" value="Carboxypeptidase-like, regulatory domain"/>
    <property type="match status" value="1"/>
</dbReference>
<dbReference type="EMBL" id="FZOQ01000009">
    <property type="protein sequence ID" value="SNS59049.1"/>
    <property type="molecule type" value="Genomic_DNA"/>
</dbReference>
<keyword evidence="4" id="KW-1185">Reference proteome</keyword>
<evidence type="ECO:0000259" key="2">
    <source>
        <dbReference type="Pfam" id="PF14905"/>
    </source>
</evidence>
<reference evidence="4" key="1">
    <citation type="submission" date="2017-06" db="EMBL/GenBank/DDBJ databases">
        <authorList>
            <person name="Varghese N."/>
            <person name="Submissions S."/>
        </authorList>
    </citation>
    <scope>NUCLEOTIDE SEQUENCE [LARGE SCALE GENOMIC DNA]</scope>
    <source>
        <strain evidence="4">NKM1</strain>
    </source>
</reference>
<feature type="domain" description="Outer membrane protein beta-barrel" evidence="2">
    <location>
        <begin position="433"/>
        <end position="900"/>
    </location>
</feature>
<protein>
    <submittedName>
        <fullName evidence="3">CarboxypepD_reg-like domain-containing protein</fullName>
    </submittedName>
</protein>
<dbReference type="InterPro" id="IPR008969">
    <property type="entry name" value="CarboxyPept-like_regulatory"/>
</dbReference>
<feature type="signal peptide" evidence="1">
    <location>
        <begin position="1"/>
        <end position="20"/>
    </location>
</feature>
<dbReference type="RefSeq" id="WP_089319329.1">
    <property type="nucleotide sequence ID" value="NZ_FZOQ01000009.1"/>
</dbReference>
<dbReference type="Proteomes" id="UP000198432">
    <property type="component" value="Unassembled WGS sequence"/>
</dbReference>
<dbReference type="Pfam" id="PF14905">
    <property type="entry name" value="OMP_b-brl_3"/>
    <property type="match status" value="1"/>
</dbReference>
<feature type="chain" id="PRO_5012669803" evidence="1">
    <location>
        <begin position="21"/>
        <end position="930"/>
    </location>
</feature>
<evidence type="ECO:0000256" key="1">
    <source>
        <dbReference type="SAM" id="SignalP"/>
    </source>
</evidence>
<dbReference type="OrthoDB" id="1682379at2"/>
<proteinExistence type="predicted"/>
<dbReference type="SUPFAM" id="SSF56935">
    <property type="entry name" value="Porins"/>
    <property type="match status" value="1"/>
</dbReference>
<evidence type="ECO:0000313" key="3">
    <source>
        <dbReference type="EMBL" id="SNS59049.1"/>
    </source>
</evidence>
<dbReference type="SUPFAM" id="SSF49464">
    <property type="entry name" value="Carboxypeptidase regulatory domain-like"/>
    <property type="match status" value="1"/>
</dbReference>
<accession>A0A239FQH9</accession>
<dbReference type="AlphaFoldDB" id="A0A239FQH9"/>
<dbReference type="Pfam" id="PF13715">
    <property type="entry name" value="CarbopepD_reg_2"/>
    <property type="match status" value="1"/>
</dbReference>
<name>A0A239FQH9_9BACT</name>
<sequence>MKKSLLTLFLLMTALLSARAQGVAVFGTVKSASDQSPLPGASIVLTHKGKNSGNITDHDGKFRLTGVMPGQYTLEVKYLGFKTLSRALEVQGENVDLGVLQLQDESNALKEVQVVGRVPLGDQKGDTAQYNAGAFKTAPDASAEDLVTKMPGITVQNGKIQAQGEDVKQVFVDGKRFFGQDADAALRNLPAEIIENVQVFDRKSDQSQMSGFDDGNREKTINIVTKPGSNKGQFGKMSAGYGTNERYMVGAAVNFFNGDQRFTVTGLSNNINMLDFSVGETPGGGMRGRRGGWGGRTPTGIISTNMLGVNYSDMWGKKMEVSGNYSYIDREYDESRYSFQDFVQPAYEGQVYEETMTSLNIERLHRFNMRLDYKMNERNRLLITPNLTVQNNESNSSLFGETLWEEGLLNQTENASESDNASYSFNNDLFYSHSFAKEGRVFSTRLSGGYNMNNGDRLRIVNTQYYDDQNRNEYLNQFTNTERSGFSWEGNVSFTEPVGKNSRVQLEYEVSNRVNDSDKLTYNYVEQTDSYSELSPILSNTFQSEYLTQETEVGYQYNTEKIRLQAEVEYQQAKLQNDQEYPEPFDLNRTFTSVLPSAQLEYKFSETRTLFVDYRADTDAPSIEQLQDVVDYANPLQVGIGNPNLNQSFENRVMMRYRNFDRETNKVFFLFLMGSRTQDYIGSQTSLVQEPTRLSDDIILGEGARVTTPVNLDGYWNVRSFFNYGRPVNFIPSNFNVNGGLGFSRIPGMVNDQVNYANSSNFRLGVSLSSNISEKVDFNISTSSSYNLIENTLLTQQNNNYFNQSTSLRYNWIFWKGMVYRTELNHQYNSGLSQGLDNNYLLWNMSISKKVFNNQKGEVSLSVNDLLKQNVSVQRNVTGAYIEDVQTNVLQRYFMLNFTYNIRNFSGKLPEGMDGGGFRGRGDWGGRPRH</sequence>